<feature type="compositionally biased region" description="Basic and acidic residues" evidence="1">
    <location>
        <begin position="68"/>
        <end position="81"/>
    </location>
</feature>
<sequence length="265" mass="29628">MTVVKKSLFYVALHMLGASHLLLSAPMDAAPMDISFGNLEGLTRTPGKYRRIFRQDGLNREQSAGESINDHTMEEASHDGVGRLNSPYEAQLGNNRGGSKRRGDGSTLSEADRRYKSQPVKPIQGDPNSVQNMILHALRNHYSPEEFNTTPGVALVEELVRISNNVETHGGHMSLKDQKYLQWKIDEPQRTTQRSARGGAPEPEYPYEVHVAIDMLCGNLQKITKSWEEPLGAPKPPDSPEFLEDPWGPEDEDDFRYFPGSKTAQ</sequence>
<dbReference type="VEuPathDB" id="FungiDB:PTTG_27683"/>
<feature type="region of interest" description="Disordered" evidence="1">
    <location>
        <begin position="54"/>
        <end position="127"/>
    </location>
</feature>
<name>A0A180GHW6_PUCT1</name>
<proteinExistence type="predicted"/>
<gene>
    <name evidence="3" type="ORF">PTTG_27683</name>
</gene>
<keyword evidence="2" id="KW-0732">Signal</keyword>
<reference evidence="4" key="4">
    <citation type="submission" date="2025-05" db="UniProtKB">
        <authorList>
            <consortium name="EnsemblFungi"/>
        </authorList>
    </citation>
    <scope>IDENTIFICATION</scope>
    <source>
        <strain evidence="4">isolate 1-1 / race 1 (BBBD)</strain>
    </source>
</reference>
<dbReference type="AlphaFoldDB" id="A0A180GHW6"/>
<organism evidence="3">
    <name type="scientific">Puccinia triticina (isolate 1-1 / race 1 (BBBD))</name>
    <name type="common">Brown leaf rust fungus</name>
    <dbReference type="NCBI Taxonomy" id="630390"/>
    <lineage>
        <taxon>Eukaryota</taxon>
        <taxon>Fungi</taxon>
        <taxon>Dikarya</taxon>
        <taxon>Basidiomycota</taxon>
        <taxon>Pucciniomycotina</taxon>
        <taxon>Pucciniomycetes</taxon>
        <taxon>Pucciniales</taxon>
        <taxon>Pucciniaceae</taxon>
        <taxon>Puccinia</taxon>
    </lineage>
</organism>
<reference evidence="3" key="2">
    <citation type="submission" date="2016-05" db="EMBL/GenBank/DDBJ databases">
        <title>Comparative analysis highlights variable genome content of wheat rusts and divergence of the mating loci.</title>
        <authorList>
            <person name="Cuomo C.A."/>
            <person name="Bakkeren G."/>
            <person name="Szabo L."/>
            <person name="Khalil H."/>
            <person name="Joly D."/>
            <person name="Goldberg J."/>
            <person name="Young S."/>
            <person name="Zeng Q."/>
            <person name="Fellers J."/>
        </authorList>
    </citation>
    <scope>NUCLEOTIDE SEQUENCE [LARGE SCALE GENOMIC DNA]</scope>
    <source>
        <strain evidence="3">1-1 BBBD Race 1</strain>
    </source>
</reference>
<evidence type="ECO:0000313" key="5">
    <source>
        <dbReference type="Proteomes" id="UP000005240"/>
    </source>
</evidence>
<reference evidence="4 5" key="3">
    <citation type="journal article" date="2017" name="G3 (Bethesda)">
        <title>Comparative analysis highlights variable genome content of wheat rusts and divergence of the mating loci.</title>
        <authorList>
            <person name="Cuomo C.A."/>
            <person name="Bakkeren G."/>
            <person name="Khalil H.B."/>
            <person name="Panwar V."/>
            <person name="Joly D."/>
            <person name="Linning R."/>
            <person name="Sakthikumar S."/>
            <person name="Song X."/>
            <person name="Adiconis X."/>
            <person name="Fan L."/>
            <person name="Goldberg J.M."/>
            <person name="Levin J.Z."/>
            <person name="Young S."/>
            <person name="Zeng Q."/>
            <person name="Anikster Y."/>
            <person name="Bruce M."/>
            <person name="Wang M."/>
            <person name="Yin C."/>
            <person name="McCallum B."/>
            <person name="Szabo L.J."/>
            <person name="Hulbert S."/>
            <person name="Chen X."/>
            <person name="Fellers J.P."/>
        </authorList>
    </citation>
    <scope>NUCLEOTIDE SEQUENCE</scope>
    <source>
        <strain evidence="5">Isolate 1-1 / race 1 (BBBD)</strain>
        <strain evidence="4">isolate 1-1 / race 1 (BBBD)</strain>
    </source>
</reference>
<feature type="compositionally biased region" description="Acidic residues" evidence="1">
    <location>
        <begin position="241"/>
        <end position="254"/>
    </location>
</feature>
<dbReference type="EnsemblFungi" id="PTTG_27683-t43_1">
    <property type="protein sequence ID" value="PTTG_27683-t43_1-p1"/>
    <property type="gene ID" value="PTTG_27683"/>
</dbReference>
<evidence type="ECO:0000256" key="1">
    <source>
        <dbReference type="SAM" id="MobiDB-lite"/>
    </source>
</evidence>
<keyword evidence="5" id="KW-1185">Reference proteome</keyword>
<evidence type="ECO:0000313" key="4">
    <source>
        <dbReference type="EnsemblFungi" id="PTTG_27683-t43_1-p1"/>
    </source>
</evidence>
<feature type="region of interest" description="Disordered" evidence="1">
    <location>
        <begin position="227"/>
        <end position="265"/>
    </location>
</feature>
<feature type="chain" id="PRO_5008109923" evidence="2">
    <location>
        <begin position="30"/>
        <end position="265"/>
    </location>
</feature>
<accession>A0A180GHW6</accession>
<evidence type="ECO:0000256" key="2">
    <source>
        <dbReference type="SAM" id="SignalP"/>
    </source>
</evidence>
<dbReference type="EMBL" id="ADAS02000066">
    <property type="protein sequence ID" value="OAV92280.1"/>
    <property type="molecule type" value="Genomic_DNA"/>
</dbReference>
<protein>
    <submittedName>
        <fullName evidence="3 4">Uncharacterized protein</fullName>
    </submittedName>
</protein>
<evidence type="ECO:0000313" key="3">
    <source>
        <dbReference type="EMBL" id="OAV92280.1"/>
    </source>
</evidence>
<dbReference type="Proteomes" id="UP000005240">
    <property type="component" value="Unassembled WGS sequence"/>
</dbReference>
<feature type="signal peptide" evidence="2">
    <location>
        <begin position="1"/>
        <end position="29"/>
    </location>
</feature>
<reference evidence="3" key="1">
    <citation type="submission" date="2009-11" db="EMBL/GenBank/DDBJ databases">
        <authorList>
            <consortium name="The Broad Institute Genome Sequencing Platform"/>
            <person name="Ward D."/>
            <person name="Feldgarden M."/>
            <person name="Earl A."/>
            <person name="Young S.K."/>
            <person name="Zeng Q."/>
            <person name="Koehrsen M."/>
            <person name="Alvarado L."/>
            <person name="Berlin A."/>
            <person name="Bochicchio J."/>
            <person name="Borenstein D."/>
            <person name="Chapman S.B."/>
            <person name="Chen Z."/>
            <person name="Engels R."/>
            <person name="Freedman E."/>
            <person name="Gellesch M."/>
            <person name="Goldberg J."/>
            <person name="Griggs A."/>
            <person name="Gujja S."/>
            <person name="Heilman E."/>
            <person name="Heiman D."/>
            <person name="Hepburn T."/>
            <person name="Howarth C."/>
            <person name="Jen D."/>
            <person name="Larson L."/>
            <person name="Lewis B."/>
            <person name="Mehta T."/>
            <person name="Park D."/>
            <person name="Pearson M."/>
            <person name="Roberts A."/>
            <person name="Saif S."/>
            <person name="Shea T."/>
            <person name="Shenoy N."/>
            <person name="Sisk P."/>
            <person name="Stolte C."/>
            <person name="Sykes S."/>
            <person name="Thomson T."/>
            <person name="Walk T."/>
            <person name="White J."/>
            <person name="Yandava C."/>
            <person name="Izard J."/>
            <person name="Baranova O.V."/>
            <person name="Blanton J.M."/>
            <person name="Tanner A.C."/>
            <person name="Dewhirst F.E."/>
            <person name="Haas B."/>
            <person name="Nusbaum C."/>
            <person name="Birren B."/>
        </authorList>
    </citation>
    <scope>NUCLEOTIDE SEQUENCE [LARGE SCALE GENOMIC DNA]</scope>
    <source>
        <strain evidence="3">1-1 BBBD Race 1</strain>
    </source>
</reference>